<dbReference type="InterPro" id="IPR027443">
    <property type="entry name" value="IPNS-like_sf"/>
</dbReference>
<dbReference type="Pfam" id="PF14226">
    <property type="entry name" value="DIOX_N"/>
    <property type="match status" value="1"/>
</dbReference>
<dbReference type="AlphaFoldDB" id="A0A3N4JYM7"/>
<keyword evidence="2" id="KW-0479">Metal-binding</keyword>
<feature type="domain" description="Fe2OG dioxygenase" evidence="3">
    <location>
        <begin position="180"/>
        <end position="277"/>
    </location>
</feature>
<dbReference type="Pfam" id="PF03171">
    <property type="entry name" value="2OG-FeII_Oxy"/>
    <property type="match status" value="1"/>
</dbReference>
<sequence>MIPQKTSIPILDLPLASNPEVRQELLSRLKSALFETGFLYIVNHGIPQSTLSALTSRLPALFSLPDHVKAAVSKRHSPHFLGYSGFAEEITQGKTDLREQFDFATEPPVVWGRNDQDKLYWRLRGPNLWPEEGDESTKGFRLALEEYMREVEQLSYEFIHLIEEAFEIPLLVWRLKTAVTRNHRLKLIKYPPSLTKSRGQGVGAHKDSSGWLTFLLEVGDAPEEMDSYPRHPGSLVVNFGNAFEAATGGSVKATVHRVLAPKNTSPPRYSIPFFMGLPLNMTVSAIKQRIPEKVHKMRGRSDDEFGDRRWEEEELGVSQLRKWFRSHPEVAESWYGVDAVDRQKI</sequence>
<keyword evidence="2" id="KW-0408">Iron</keyword>
<dbReference type="PANTHER" id="PTHR47990">
    <property type="entry name" value="2-OXOGLUTARATE (2OG) AND FE(II)-DEPENDENT OXYGENASE SUPERFAMILY PROTEIN-RELATED"/>
    <property type="match status" value="1"/>
</dbReference>
<dbReference type="Gene3D" id="2.60.120.330">
    <property type="entry name" value="B-lactam Antibiotic, Isopenicillin N Synthase, Chain"/>
    <property type="match status" value="1"/>
</dbReference>
<name>A0A3N4JYM7_9PEZI</name>
<evidence type="ECO:0000313" key="5">
    <source>
        <dbReference type="Proteomes" id="UP000276215"/>
    </source>
</evidence>
<dbReference type="GO" id="GO:0044283">
    <property type="term" value="P:small molecule biosynthetic process"/>
    <property type="evidence" value="ECO:0007669"/>
    <property type="project" value="UniProtKB-ARBA"/>
</dbReference>
<evidence type="ECO:0000256" key="1">
    <source>
        <dbReference type="ARBA" id="ARBA00008056"/>
    </source>
</evidence>
<reference evidence="4 5" key="1">
    <citation type="journal article" date="2018" name="Nat. Ecol. Evol.">
        <title>Pezizomycetes genomes reveal the molecular basis of ectomycorrhizal truffle lifestyle.</title>
        <authorList>
            <person name="Murat C."/>
            <person name="Payen T."/>
            <person name="Noel B."/>
            <person name="Kuo A."/>
            <person name="Morin E."/>
            <person name="Chen J."/>
            <person name="Kohler A."/>
            <person name="Krizsan K."/>
            <person name="Balestrini R."/>
            <person name="Da Silva C."/>
            <person name="Montanini B."/>
            <person name="Hainaut M."/>
            <person name="Levati E."/>
            <person name="Barry K.W."/>
            <person name="Belfiori B."/>
            <person name="Cichocki N."/>
            <person name="Clum A."/>
            <person name="Dockter R.B."/>
            <person name="Fauchery L."/>
            <person name="Guy J."/>
            <person name="Iotti M."/>
            <person name="Le Tacon F."/>
            <person name="Lindquist E.A."/>
            <person name="Lipzen A."/>
            <person name="Malagnac F."/>
            <person name="Mello A."/>
            <person name="Molinier V."/>
            <person name="Miyauchi S."/>
            <person name="Poulain J."/>
            <person name="Riccioni C."/>
            <person name="Rubini A."/>
            <person name="Sitrit Y."/>
            <person name="Splivallo R."/>
            <person name="Traeger S."/>
            <person name="Wang M."/>
            <person name="Zifcakova L."/>
            <person name="Wipf D."/>
            <person name="Zambonelli A."/>
            <person name="Paolocci F."/>
            <person name="Nowrousian M."/>
            <person name="Ottonello S."/>
            <person name="Baldrian P."/>
            <person name="Spatafora J.W."/>
            <person name="Henrissat B."/>
            <person name="Nagy L.G."/>
            <person name="Aury J.M."/>
            <person name="Wincker P."/>
            <person name="Grigoriev I.V."/>
            <person name="Bonfante P."/>
            <person name="Martin F.M."/>
        </authorList>
    </citation>
    <scope>NUCLEOTIDE SEQUENCE [LARGE SCALE GENOMIC DNA]</scope>
    <source>
        <strain evidence="4 5">120613-1</strain>
    </source>
</reference>
<dbReference type="Proteomes" id="UP000276215">
    <property type="component" value="Unassembled WGS sequence"/>
</dbReference>
<dbReference type="InterPro" id="IPR050231">
    <property type="entry name" value="Iron_ascorbate_oxido_reductase"/>
</dbReference>
<dbReference type="GO" id="GO:0046872">
    <property type="term" value="F:metal ion binding"/>
    <property type="evidence" value="ECO:0007669"/>
    <property type="project" value="UniProtKB-KW"/>
</dbReference>
<dbReference type="EMBL" id="ML120370">
    <property type="protein sequence ID" value="RPB01962.1"/>
    <property type="molecule type" value="Genomic_DNA"/>
</dbReference>
<dbReference type="InterPro" id="IPR044861">
    <property type="entry name" value="IPNS-like_FE2OG_OXY"/>
</dbReference>
<gene>
    <name evidence="4" type="ORF">L873DRAFT_1826977</name>
</gene>
<organism evidence="4 5">
    <name type="scientific">Choiromyces venosus 120613-1</name>
    <dbReference type="NCBI Taxonomy" id="1336337"/>
    <lineage>
        <taxon>Eukaryota</taxon>
        <taxon>Fungi</taxon>
        <taxon>Dikarya</taxon>
        <taxon>Ascomycota</taxon>
        <taxon>Pezizomycotina</taxon>
        <taxon>Pezizomycetes</taxon>
        <taxon>Pezizales</taxon>
        <taxon>Tuberaceae</taxon>
        <taxon>Choiromyces</taxon>
    </lineage>
</organism>
<dbReference type="GO" id="GO:0016491">
    <property type="term" value="F:oxidoreductase activity"/>
    <property type="evidence" value="ECO:0007669"/>
    <property type="project" value="UniProtKB-KW"/>
</dbReference>
<dbReference type="OrthoDB" id="627829at2759"/>
<dbReference type="PROSITE" id="PS51471">
    <property type="entry name" value="FE2OG_OXY"/>
    <property type="match status" value="1"/>
</dbReference>
<protein>
    <submittedName>
        <fullName evidence="4">Clavaminate synthase-like protein</fullName>
    </submittedName>
</protein>
<dbReference type="InterPro" id="IPR026992">
    <property type="entry name" value="DIOX_N"/>
</dbReference>
<dbReference type="STRING" id="1336337.A0A3N4JYM7"/>
<proteinExistence type="inferred from homology"/>
<evidence type="ECO:0000313" key="4">
    <source>
        <dbReference type="EMBL" id="RPB01962.1"/>
    </source>
</evidence>
<keyword evidence="2" id="KW-0560">Oxidoreductase</keyword>
<evidence type="ECO:0000259" key="3">
    <source>
        <dbReference type="PROSITE" id="PS51471"/>
    </source>
</evidence>
<accession>A0A3N4JYM7</accession>
<dbReference type="SUPFAM" id="SSF51197">
    <property type="entry name" value="Clavaminate synthase-like"/>
    <property type="match status" value="1"/>
</dbReference>
<keyword evidence="5" id="KW-1185">Reference proteome</keyword>
<comment type="similarity">
    <text evidence="1 2">Belongs to the iron/ascorbate-dependent oxidoreductase family.</text>
</comment>
<dbReference type="InterPro" id="IPR005123">
    <property type="entry name" value="Oxoglu/Fe-dep_dioxygenase_dom"/>
</dbReference>
<evidence type="ECO:0000256" key="2">
    <source>
        <dbReference type="RuleBase" id="RU003682"/>
    </source>
</evidence>